<evidence type="ECO:0000256" key="1">
    <source>
        <dbReference type="SAM" id="MobiDB-lite"/>
    </source>
</evidence>
<dbReference type="SUPFAM" id="SSF50494">
    <property type="entry name" value="Trypsin-like serine proteases"/>
    <property type="match status" value="1"/>
</dbReference>
<proteinExistence type="predicted"/>
<gene>
    <name evidence="2" type="ORF">NQ318_004013</name>
</gene>
<evidence type="ECO:0000313" key="2">
    <source>
        <dbReference type="EMBL" id="KAJ8960288.1"/>
    </source>
</evidence>
<accession>A0AAV8Z7T1</accession>
<dbReference type="AlphaFoldDB" id="A0AAV8Z7T1"/>
<keyword evidence="3" id="KW-1185">Reference proteome</keyword>
<evidence type="ECO:0000313" key="3">
    <source>
        <dbReference type="Proteomes" id="UP001162162"/>
    </source>
</evidence>
<comment type="caution">
    <text evidence="2">The sequence shown here is derived from an EMBL/GenBank/DDBJ whole genome shotgun (WGS) entry which is preliminary data.</text>
</comment>
<dbReference type="Proteomes" id="UP001162162">
    <property type="component" value="Unassembled WGS sequence"/>
</dbReference>
<feature type="region of interest" description="Disordered" evidence="1">
    <location>
        <begin position="39"/>
        <end position="59"/>
    </location>
</feature>
<organism evidence="2 3">
    <name type="scientific">Aromia moschata</name>
    <dbReference type="NCBI Taxonomy" id="1265417"/>
    <lineage>
        <taxon>Eukaryota</taxon>
        <taxon>Metazoa</taxon>
        <taxon>Ecdysozoa</taxon>
        <taxon>Arthropoda</taxon>
        <taxon>Hexapoda</taxon>
        <taxon>Insecta</taxon>
        <taxon>Pterygota</taxon>
        <taxon>Neoptera</taxon>
        <taxon>Endopterygota</taxon>
        <taxon>Coleoptera</taxon>
        <taxon>Polyphaga</taxon>
        <taxon>Cucujiformia</taxon>
        <taxon>Chrysomeloidea</taxon>
        <taxon>Cerambycidae</taxon>
        <taxon>Cerambycinae</taxon>
        <taxon>Callichromatini</taxon>
        <taxon>Aromia</taxon>
    </lineage>
</organism>
<name>A0AAV8Z7T1_9CUCU</name>
<sequence>MSAPQPISKEVKEELNMYTCGYDGAVKVCCPPGPIRLNSLQRTDDGDLENPPPPPDVTNHMNFRLLPQDCGYLASGDKIRNGKDARLHEFPWMALLSYSTSKRTHLIHRVSPD</sequence>
<protein>
    <submittedName>
        <fullName evidence="2">Uncharacterized protein</fullName>
    </submittedName>
</protein>
<dbReference type="InterPro" id="IPR009003">
    <property type="entry name" value="Peptidase_S1_PA"/>
</dbReference>
<dbReference type="EMBL" id="JAPWTK010000009">
    <property type="protein sequence ID" value="KAJ8960288.1"/>
    <property type="molecule type" value="Genomic_DNA"/>
</dbReference>
<reference evidence="2" key="1">
    <citation type="journal article" date="2023" name="Insect Mol. Biol.">
        <title>Genome sequencing provides insights into the evolution of gene families encoding plant cell wall-degrading enzymes in longhorned beetles.</title>
        <authorList>
            <person name="Shin N.R."/>
            <person name="Okamura Y."/>
            <person name="Kirsch R."/>
            <person name="Pauchet Y."/>
        </authorList>
    </citation>
    <scope>NUCLEOTIDE SEQUENCE</scope>
    <source>
        <strain evidence="2">AMC_N1</strain>
    </source>
</reference>